<dbReference type="NCBIfam" id="TIGR00608">
    <property type="entry name" value="radc"/>
    <property type="match status" value="1"/>
</dbReference>
<evidence type="ECO:0000256" key="1">
    <source>
        <dbReference type="ARBA" id="ARBA00010243"/>
    </source>
</evidence>
<evidence type="ECO:0000259" key="7">
    <source>
        <dbReference type="PROSITE" id="PS50249"/>
    </source>
</evidence>
<proteinExistence type="inferred from homology"/>
<dbReference type="Pfam" id="PF04002">
    <property type="entry name" value="RadC"/>
    <property type="match status" value="1"/>
</dbReference>
<protein>
    <submittedName>
        <fullName evidence="8">DNA repair protein RadC</fullName>
    </submittedName>
</protein>
<keyword evidence="2" id="KW-0645">Protease</keyword>
<dbReference type="PROSITE" id="PS50249">
    <property type="entry name" value="MPN"/>
    <property type="match status" value="1"/>
</dbReference>
<evidence type="ECO:0000256" key="2">
    <source>
        <dbReference type="ARBA" id="ARBA00022670"/>
    </source>
</evidence>
<dbReference type="PANTHER" id="PTHR30471:SF3">
    <property type="entry name" value="UPF0758 PROTEIN YEES-RELATED"/>
    <property type="match status" value="1"/>
</dbReference>
<evidence type="ECO:0000313" key="8">
    <source>
        <dbReference type="EMBL" id="MFD0957971.1"/>
    </source>
</evidence>
<accession>A0ABW3HKD7</accession>
<evidence type="ECO:0000256" key="3">
    <source>
        <dbReference type="ARBA" id="ARBA00022723"/>
    </source>
</evidence>
<dbReference type="SUPFAM" id="SSF47781">
    <property type="entry name" value="RuvA domain 2-like"/>
    <property type="match status" value="1"/>
</dbReference>
<keyword evidence="3" id="KW-0479">Metal-binding</keyword>
<dbReference type="InterPro" id="IPR025657">
    <property type="entry name" value="RadC_JAB"/>
</dbReference>
<dbReference type="EMBL" id="JBHTJZ010000004">
    <property type="protein sequence ID" value="MFD0957971.1"/>
    <property type="molecule type" value="Genomic_DNA"/>
</dbReference>
<dbReference type="PANTHER" id="PTHR30471">
    <property type="entry name" value="DNA REPAIR PROTEIN RADC"/>
    <property type="match status" value="1"/>
</dbReference>
<dbReference type="InterPro" id="IPR037518">
    <property type="entry name" value="MPN"/>
</dbReference>
<evidence type="ECO:0000313" key="9">
    <source>
        <dbReference type="Proteomes" id="UP001596989"/>
    </source>
</evidence>
<feature type="domain" description="MPN" evidence="7">
    <location>
        <begin position="77"/>
        <end position="199"/>
    </location>
</feature>
<keyword evidence="6" id="KW-0482">Metalloprotease</keyword>
<evidence type="ECO:0000256" key="6">
    <source>
        <dbReference type="ARBA" id="ARBA00023049"/>
    </source>
</evidence>
<dbReference type="RefSeq" id="WP_377561597.1">
    <property type="nucleotide sequence ID" value="NZ_JBHTJZ010000004.1"/>
</dbReference>
<reference evidence="9" key="1">
    <citation type="journal article" date="2019" name="Int. J. Syst. Evol. Microbiol.">
        <title>The Global Catalogue of Microorganisms (GCM) 10K type strain sequencing project: providing services to taxonomists for standard genome sequencing and annotation.</title>
        <authorList>
            <consortium name="The Broad Institute Genomics Platform"/>
            <consortium name="The Broad Institute Genome Sequencing Center for Infectious Disease"/>
            <person name="Wu L."/>
            <person name="Ma J."/>
        </authorList>
    </citation>
    <scope>NUCLEOTIDE SEQUENCE [LARGE SCALE GENOMIC DNA]</scope>
    <source>
        <strain evidence="9">CCUG 59129</strain>
    </source>
</reference>
<dbReference type="Gene3D" id="1.10.150.20">
    <property type="entry name" value="5' to 3' exonuclease, C-terminal subdomain"/>
    <property type="match status" value="1"/>
</dbReference>
<name>A0ABW3HKD7_9BACL</name>
<sequence length="199" mass="22045">MSNLTLKTLFADTIREKAEGYIVEEIFSRYSTIPALLNVSESDLLLIPGIGPAKARTIVASLQFAKELSKPQLSPQIIRSPQDAYDYLKDDFMYEQREHFIVIFLNTKNGIVGREVISIGSLSAAIVHPREVMKASIRRSAASIILAHQHPSGDPTPSPEDIQLTKRLVEAGEVCGISVLDHVIVGHHRYVSMKEQGLI</sequence>
<dbReference type="InterPro" id="IPR010994">
    <property type="entry name" value="RuvA_2-like"/>
</dbReference>
<organism evidence="8 9">
    <name type="scientific">Paenibacillus chungangensis</name>
    <dbReference type="NCBI Taxonomy" id="696535"/>
    <lineage>
        <taxon>Bacteria</taxon>
        <taxon>Bacillati</taxon>
        <taxon>Bacillota</taxon>
        <taxon>Bacilli</taxon>
        <taxon>Bacillales</taxon>
        <taxon>Paenibacillaceae</taxon>
        <taxon>Paenibacillus</taxon>
    </lineage>
</organism>
<comment type="caution">
    <text evidence="8">The sequence shown here is derived from an EMBL/GenBank/DDBJ whole genome shotgun (WGS) entry which is preliminary data.</text>
</comment>
<dbReference type="Proteomes" id="UP001596989">
    <property type="component" value="Unassembled WGS sequence"/>
</dbReference>
<dbReference type="Gene3D" id="3.40.140.10">
    <property type="entry name" value="Cytidine Deaminase, domain 2"/>
    <property type="match status" value="1"/>
</dbReference>
<keyword evidence="5" id="KW-0862">Zinc</keyword>
<dbReference type="NCBIfam" id="NF000642">
    <property type="entry name" value="PRK00024.1"/>
    <property type="match status" value="1"/>
</dbReference>
<evidence type="ECO:0000256" key="4">
    <source>
        <dbReference type="ARBA" id="ARBA00022801"/>
    </source>
</evidence>
<keyword evidence="4" id="KW-0378">Hydrolase</keyword>
<dbReference type="CDD" id="cd08071">
    <property type="entry name" value="MPN_DUF2466"/>
    <property type="match status" value="1"/>
</dbReference>
<keyword evidence="9" id="KW-1185">Reference proteome</keyword>
<gene>
    <name evidence="8" type="primary">radC</name>
    <name evidence="8" type="ORF">ACFQ2I_01060</name>
</gene>
<evidence type="ECO:0000256" key="5">
    <source>
        <dbReference type="ARBA" id="ARBA00022833"/>
    </source>
</evidence>
<dbReference type="InterPro" id="IPR001405">
    <property type="entry name" value="UPF0758"/>
</dbReference>
<comment type="similarity">
    <text evidence="1">Belongs to the UPF0758 family.</text>
</comment>